<name>A0A364V633_9CORY</name>
<keyword evidence="1" id="KW-1133">Transmembrane helix</keyword>
<comment type="caution">
    <text evidence="2">The sequence shown here is derived from an EMBL/GenBank/DDBJ whole genome shotgun (WGS) entry which is preliminary data.</text>
</comment>
<feature type="transmembrane region" description="Helical" evidence="1">
    <location>
        <begin position="22"/>
        <end position="41"/>
    </location>
</feature>
<dbReference type="EMBL" id="QHCV01000038">
    <property type="protein sequence ID" value="RAV32113.1"/>
    <property type="molecule type" value="Genomic_DNA"/>
</dbReference>
<gene>
    <name evidence="2" type="ORF">DLJ54_04895</name>
</gene>
<evidence type="ECO:0000313" key="3">
    <source>
        <dbReference type="Proteomes" id="UP000251577"/>
    </source>
</evidence>
<keyword evidence="1" id="KW-0812">Transmembrane</keyword>
<organism evidence="2 3">
    <name type="scientific">Corynebacterium heidelbergense</name>
    <dbReference type="NCBI Taxonomy" id="2055947"/>
    <lineage>
        <taxon>Bacteria</taxon>
        <taxon>Bacillati</taxon>
        <taxon>Actinomycetota</taxon>
        <taxon>Actinomycetes</taxon>
        <taxon>Mycobacteriales</taxon>
        <taxon>Corynebacteriaceae</taxon>
        <taxon>Corynebacterium</taxon>
    </lineage>
</organism>
<keyword evidence="3" id="KW-1185">Reference proteome</keyword>
<evidence type="ECO:0008006" key="4">
    <source>
        <dbReference type="Google" id="ProtNLM"/>
    </source>
</evidence>
<protein>
    <recommendedName>
        <fullName evidence="4">DUF4190 domain-containing protein</fullName>
    </recommendedName>
</protein>
<reference evidence="2 3" key="1">
    <citation type="journal article" date="2018" name="Syst. Appl. Microbiol.">
        <title>Corynebacterium heidelbergense sp. nov., isolated from the preen glands of Egyptian geese (Alopochen aegyptiacus).</title>
        <authorList>
            <person name="Braun M.S."/>
            <person name="Wang E."/>
            <person name="Zimmermann S."/>
            <person name="Wink M."/>
        </authorList>
    </citation>
    <scope>NUCLEOTIDE SEQUENCE [LARGE SCALE GENOMIC DNA]</scope>
    <source>
        <strain evidence="2 3">647</strain>
    </source>
</reference>
<evidence type="ECO:0000256" key="1">
    <source>
        <dbReference type="SAM" id="Phobius"/>
    </source>
</evidence>
<accession>A0A364V633</accession>
<feature type="transmembrane region" description="Helical" evidence="1">
    <location>
        <begin position="48"/>
        <end position="66"/>
    </location>
</feature>
<keyword evidence="1" id="KW-0472">Membrane</keyword>
<proteinExistence type="predicted"/>
<sequence>MSLAALILGILALPCGLLPVLGIIAAIIAIAVGIVALIVASRKQAPRAYAATGLVLGILAMIVGNVSTTMVSRAVDQCQGKEGDALTQCINEIGSK</sequence>
<dbReference type="AlphaFoldDB" id="A0A364V633"/>
<evidence type="ECO:0000313" key="2">
    <source>
        <dbReference type="EMBL" id="RAV32113.1"/>
    </source>
</evidence>
<dbReference type="Proteomes" id="UP000251577">
    <property type="component" value="Unassembled WGS sequence"/>
</dbReference>